<evidence type="ECO:0000256" key="4">
    <source>
        <dbReference type="ARBA" id="ARBA00023088"/>
    </source>
</evidence>
<keyword evidence="1" id="KW-0134">Cell wall</keyword>
<accession>W6T5H1</accession>
<gene>
    <name evidence="8" type="ORF">LFAB_13095</name>
</gene>
<dbReference type="PANTHER" id="PTHR37001:SF8">
    <property type="entry name" value="PROTEIN CBG01535"/>
    <property type="match status" value="1"/>
</dbReference>
<feature type="region of interest" description="Disordered" evidence="5">
    <location>
        <begin position="39"/>
        <end position="181"/>
    </location>
</feature>
<feature type="region of interest" description="Disordered" evidence="5">
    <location>
        <begin position="487"/>
        <end position="543"/>
    </location>
</feature>
<dbReference type="EMBL" id="AWWK01000066">
    <property type="protein sequence ID" value="ETY73209.1"/>
    <property type="molecule type" value="Genomic_DNA"/>
</dbReference>
<dbReference type="Proteomes" id="UP000019247">
    <property type="component" value="Unassembled WGS sequence"/>
</dbReference>
<feature type="compositionally biased region" description="Low complexity" evidence="5">
    <location>
        <begin position="39"/>
        <end position="174"/>
    </location>
</feature>
<proteinExistence type="predicted"/>
<keyword evidence="3 6" id="KW-0732">Signal</keyword>
<feature type="compositionally biased region" description="Basic and acidic residues" evidence="5">
    <location>
        <begin position="487"/>
        <end position="503"/>
    </location>
</feature>
<feature type="region of interest" description="Disordered" evidence="5">
    <location>
        <begin position="548"/>
        <end position="567"/>
    </location>
</feature>
<dbReference type="STRING" id="1400520.LFAB_13095"/>
<dbReference type="NCBIfam" id="TIGR03715">
    <property type="entry name" value="KxYKxGKxW"/>
    <property type="match status" value="1"/>
</dbReference>
<organism evidence="8 9">
    <name type="scientific">Lactiplantibacillus fabifermentans T30PCM01</name>
    <dbReference type="NCBI Taxonomy" id="1400520"/>
    <lineage>
        <taxon>Bacteria</taxon>
        <taxon>Bacillati</taxon>
        <taxon>Bacillota</taxon>
        <taxon>Bacilli</taxon>
        <taxon>Lactobacillales</taxon>
        <taxon>Lactobacillaceae</taxon>
        <taxon>Lactiplantibacillus</taxon>
    </lineage>
</organism>
<evidence type="ECO:0000259" key="7">
    <source>
        <dbReference type="PROSITE" id="PS50847"/>
    </source>
</evidence>
<dbReference type="PROSITE" id="PS50847">
    <property type="entry name" value="GRAM_POS_ANCHORING"/>
    <property type="match status" value="1"/>
</dbReference>
<dbReference type="InterPro" id="IPR019931">
    <property type="entry name" value="LPXTG_anchor"/>
</dbReference>
<evidence type="ECO:0000256" key="6">
    <source>
        <dbReference type="SAM" id="SignalP"/>
    </source>
</evidence>
<evidence type="ECO:0000256" key="3">
    <source>
        <dbReference type="ARBA" id="ARBA00022729"/>
    </source>
</evidence>
<dbReference type="Pfam" id="PF19258">
    <property type="entry name" value="KxYKxGKxW_sig"/>
    <property type="match status" value="1"/>
</dbReference>
<name>W6T5H1_9LACO</name>
<dbReference type="InterPro" id="IPR026588">
    <property type="entry name" value="Choice_anch_A"/>
</dbReference>
<dbReference type="PANTHER" id="PTHR37001">
    <property type="entry name" value="PHOSPHORYN, PUTATIVE-RELATED-RELATED"/>
    <property type="match status" value="1"/>
</dbReference>
<dbReference type="OrthoDB" id="2329348at2"/>
<dbReference type="InterPro" id="IPR053337">
    <property type="entry name" value="AT-2_adhesin"/>
</dbReference>
<reference evidence="8 9" key="1">
    <citation type="journal article" date="2014" name="Genome Announc.">
        <title>Genome Sequence of Lactobacillus fabifermentans Strain T30PCM01, Isolated from Fermenting Grape Marc.</title>
        <authorList>
            <person name="Treu L."/>
            <person name="Vendramin V."/>
            <person name="Bovo B."/>
            <person name="Giacomini A."/>
            <person name="Corich V."/>
            <person name="Campanaro S."/>
        </authorList>
    </citation>
    <scope>NUCLEOTIDE SEQUENCE [LARGE SCALE GENOMIC DNA]</scope>
    <source>
        <strain evidence="8 9">T30PCM01</strain>
    </source>
</reference>
<feature type="chain" id="PRO_5004883136" evidence="6">
    <location>
        <begin position="37"/>
        <end position="704"/>
    </location>
</feature>
<dbReference type="RefSeq" id="WP_033614428.1">
    <property type="nucleotide sequence ID" value="NZ_KK036516.1"/>
</dbReference>
<keyword evidence="4" id="KW-0572">Peptidoglycan-anchor</keyword>
<protein>
    <submittedName>
        <fullName evidence="8">Cell surface protein</fullName>
    </submittedName>
</protein>
<dbReference type="InterPro" id="IPR022263">
    <property type="entry name" value="KxYKxGKxW"/>
</dbReference>
<feature type="domain" description="Gram-positive cocci surface proteins LPxTG" evidence="7">
    <location>
        <begin position="669"/>
        <end position="704"/>
    </location>
</feature>
<feature type="signal peptide" evidence="6">
    <location>
        <begin position="1"/>
        <end position="36"/>
    </location>
</feature>
<evidence type="ECO:0000256" key="1">
    <source>
        <dbReference type="ARBA" id="ARBA00022512"/>
    </source>
</evidence>
<evidence type="ECO:0000256" key="5">
    <source>
        <dbReference type="SAM" id="MobiDB-lite"/>
    </source>
</evidence>
<dbReference type="Pfam" id="PF20597">
    <property type="entry name" value="pAdhesive_15"/>
    <property type="match status" value="1"/>
</dbReference>
<dbReference type="eggNOG" id="ENOG502ZB4C">
    <property type="taxonomic scope" value="Bacteria"/>
</dbReference>
<dbReference type="NCBIfam" id="TIGR01167">
    <property type="entry name" value="LPXTG_anchor"/>
    <property type="match status" value="1"/>
</dbReference>
<dbReference type="HOGENOM" id="CLU_017995_0_0_9"/>
<dbReference type="PATRIC" id="fig|1400520.3.peg.2559"/>
<keyword evidence="2" id="KW-0964">Secreted</keyword>
<sequence>MERKQTHFKMYKSGRRWAFACAVILTLGGATVTANADTATSSASSVSESSTTATTSADKISTKAAETPVVTSAKVTSSAESSTSSTSSSSSQVSSSSESNSATTSSSSSATSNSSSEAGESSSVASESSSAASSSSAISSSSSSAANSTSSSSTSSSTTSNNTANSSAKTTNAAVQDGGTVTDDYPDLHNLLGVSSQFHIFAREAELNAHTNGNIAVGNLSGNVNFGTNIIEELLDKDISYIQNINNIASSSFVSAGDTRVNKVIFGQNVEIDVSNPNRPMVNGTYIDHLLASEVYQDKDGNVYIDFDKEFAKLEKLSASLSEETPKATYSASDFSDMNNRVIDVSDLKPDENGNIVINLSSDVLTSGTPLTISGVSADKDGNTIIINVDTAGAENYSVTSQIKVVYEDGTDRDNQETEDFGDNHLLWNFYDSTASDKLATGTISIDRPFQGSVLAPAAEVIANQNLDGNIIADKVVVNAETHRWDLQDNTDNEKDPEYEKPVHPSIDIEMPEEPDPEYEKPVHPSIDIEMPEEPEPEYEKPVHPSIDVEMPEEPEPEYEKPVHPSIDVEMPTYEEEEADIEKDSDEIQTEIDDDVVTDATEAEMEAEFEEILDLPASGQIGYEETLLDQIDEAIAIAKTDHNQALVAKLEKLRTRVAAALAKAQGQSLPQTDESQSGATSLLGLALATSLAMGGYFSRRKRRN</sequence>
<comment type="caution">
    <text evidence="8">The sequence shown here is derived from an EMBL/GenBank/DDBJ whole genome shotgun (WGS) entry which is preliminary data.</text>
</comment>
<evidence type="ECO:0000256" key="2">
    <source>
        <dbReference type="ARBA" id="ARBA00022525"/>
    </source>
</evidence>
<evidence type="ECO:0000313" key="8">
    <source>
        <dbReference type="EMBL" id="ETY73209.1"/>
    </source>
</evidence>
<evidence type="ECO:0000313" key="9">
    <source>
        <dbReference type="Proteomes" id="UP000019247"/>
    </source>
</evidence>
<dbReference type="AlphaFoldDB" id="W6T5H1"/>